<feature type="compositionally biased region" description="Polar residues" evidence="1">
    <location>
        <begin position="141"/>
        <end position="166"/>
    </location>
</feature>
<feature type="compositionally biased region" description="Low complexity" evidence="1">
    <location>
        <begin position="178"/>
        <end position="201"/>
    </location>
</feature>
<dbReference type="Gene3D" id="3.40.50.1240">
    <property type="entry name" value="Phosphoglycerate mutase-like"/>
    <property type="match status" value="2"/>
</dbReference>
<evidence type="ECO:0000256" key="1">
    <source>
        <dbReference type="SAM" id="MobiDB-lite"/>
    </source>
</evidence>
<dbReference type="EMBL" id="KV442046">
    <property type="protein sequence ID" value="OAQ28779.1"/>
    <property type="molecule type" value="Genomic_DNA"/>
</dbReference>
<feature type="compositionally biased region" description="Polar residues" evidence="1">
    <location>
        <begin position="122"/>
        <end position="134"/>
    </location>
</feature>
<accession>A0A197JWX7</accession>
<dbReference type="InterPro" id="IPR013078">
    <property type="entry name" value="His_Pase_superF_clade-1"/>
</dbReference>
<dbReference type="SMART" id="SM00855">
    <property type="entry name" value="PGAM"/>
    <property type="match status" value="1"/>
</dbReference>
<dbReference type="PANTHER" id="PTHR16469:SF27">
    <property type="entry name" value="UBIQUITIN-ASSOCIATED AND SH3 DOMAIN-CONTAINING BA-RELATED"/>
    <property type="match status" value="1"/>
</dbReference>
<dbReference type="AlphaFoldDB" id="A0A197JWX7"/>
<dbReference type="InterPro" id="IPR029033">
    <property type="entry name" value="His_PPase_superfam"/>
</dbReference>
<feature type="compositionally biased region" description="Gly residues" evidence="1">
    <location>
        <begin position="107"/>
        <end position="118"/>
    </location>
</feature>
<dbReference type="Proteomes" id="UP000078512">
    <property type="component" value="Unassembled WGS sequence"/>
</dbReference>
<reference evidence="2 3" key="1">
    <citation type="submission" date="2016-05" db="EMBL/GenBank/DDBJ databases">
        <title>Genome sequencing reveals origins of a unique bacterial endosymbiosis in the earliest lineages of terrestrial Fungi.</title>
        <authorList>
            <consortium name="DOE Joint Genome Institute"/>
            <person name="Uehling J."/>
            <person name="Gryganskyi A."/>
            <person name="Hameed K."/>
            <person name="Tschaplinski T."/>
            <person name="Misztal P."/>
            <person name="Wu S."/>
            <person name="Desiro A."/>
            <person name="Vande Pol N."/>
            <person name="Du Z.-Y."/>
            <person name="Zienkiewicz A."/>
            <person name="Zienkiewicz K."/>
            <person name="Morin E."/>
            <person name="Tisserant E."/>
            <person name="Splivallo R."/>
            <person name="Hainaut M."/>
            <person name="Henrissat B."/>
            <person name="Ohm R."/>
            <person name="Kuo A."/>
            <person name="Yan J."/>
            <person name="Lipzen A."/>
            <person name="Nolan M."/>
            <person name="Labutti K."/>
            <person name="Barry K."/>
            <person name="Goldstein A."/>
            <person name="Labbe J."/>
            <person name="Schadt C."/>
            <person name="Tuskan G."/>
            <person name="Grigoriev I."/>
            <person name="Martin F."/>
            <person name="Vilgalys R."/>
            <person name="Bonito G."/>
        </authorList>
    </citation>
    <scope>NUCLEOTIDE SEQUENCE [LARGE SCALE GENOMIC DNA]</scope>
    <source>
        <strain evidence="2 3">AG-77</strain>
    </source>
</reference>
<dbReference type="PANTHER" id="PTHR16469">
    <property type="entry name" value="UBIQUITIN-ASSOCIATED AND SH3 DOMAIN-CONTAINING BA-RELATED"/>
    <property type="match status" value="1"/>
</dbReference>
<keyword evidence="3" id="KW-1185">Reference proteome</keyword>
<protein>
    <recommendedName>
        <fullName evidence="4">Phosphoglycerate mutase-like protein</fullName>
    </recommendedName>
</protein>
<evidence type="ECO:0008006" key="4">
    <source>
        <dbReference type="Google" id="ProtNLM"/>
    </source>
</evidence>
<sequence length="451" mass="48931">MPNISLYFVRHGQRIDQIDPSWATTSPCPQDPPLTQLGKLQARQTGTMIRDFAHESSSSLLSPPVSISYAGGHEVKMVKVSVPGIQTENGGGGGNKDEEGSAPQQQGGQGGGGGGGGRSDNEASITGTTTTVQRMTPPESPLSTTGTTSPHNQDSTSRASSTQQGQEQDEGRATRRVSGPSTFSSSSSSHVNSNNNSSSSSRSKRRPHHFAIVTSPFLRCSQTAIEMAIGMRSLPATVKSLSGTTGVAETNPQQQQQQEDGDVVTIAVETGLSEWLSVDYVSTQPPESIIVQRIQEFAMSRRDHEQYYTIDWKYQAKDRSLPAWPETREDMQSRLERSLAHILDTYAGVGTSNSKYKDHDLSIVFVTHASAVNALLEACLETPILVPVPNCSISRCRWTSVSSTEITTTTGQEHNTSVLVQSTSTQTIAGQDGRWLLDYQTHTRHLDRDRR</sequence>
<dbReference type="OrthoDB" id="433124at2759"/>
<feature type="region of interest" description="Disordered" evidence="1">
    <location>
        <begin position="84"/>
        <end position="206"/>
    </location>
</feature>
<organism evidence="2 3">
    <name type="scientific">Linnemannia elongata AG-77</name>
    <dbReference type="NCBI Taxonomy" id="1314771"/>
    <lineage>
        <taxon>Eukaryota</taxon>
        <taxon>Fungi</taxon>
        <taxon>Fungi incertae sedis</taxon>
        <taxon>Mucoromycota</taxon>
        <taxon>Mortierellomycotina</taxon>
        <taxon>Mortierellomycetes</taxon>
        <taxon>Mortierellales</taxon>
        <taxon>Mortierellaceae</taxon>
        <taxon>Linnemannia</taxon>
    </lineage>
</organism>
<gene>
    <name evidence="2" type="ORF">K457DRAFT_138516</name>
</gene>
<proteinExistence type="predicted"/>
<dbReference type="InterPro" id="IPR051710">
    <property type="entry name" value="Phosphatase_SH3-domain"/>
</dbReference>
<dbReference type="STRING" id="1314771.A0A197JWX7"/>
<evidence type="ECO:0000313" key="2">
    <source>
        <dbReference type="EMBL" id="OAQ28779.1"/>
    </source>
</evidence>
<dbReference type="SUPFAM" id="SSF53254">
    <property type="entry name" value="Phosphoglycerate mutase-like"/>
    <property type="match status" value="1"/>
</dbReference>
<name>A0A197JWX7_9FUNG</name>
<evidence type="ECO:0000313" key="3">
    <source>
        <dbReference type="Proteomes" id="UP000078512"/>
    </source>
</evidence>